<reference evidence="3" key="1">
    <citation type="submission" date="2023-03" db="EMBL/GenBank/DDBJ databases">
        <title>Complete genome of Cladonia borealis.</title>
        <authorList>
            <person name="Park H."/>
        </authorList>
    </citation>
    <scope>NUCLEOTIDE SEQUENCE</scope>
    <source>
        <strain evidence="3">ANT050790</strain>
    </source>
</reference>
<dbReference type="Proteomes" id="UP001166286">
    <property type="component" value="Unassembled WGS sequence"/>
</dbReference>
<evidence type="ECO:0000256" key="1">
    <source>
        <dbReference type="SAM" id="MobiDB-lite"/>
    </source>
</evidence>
<feature type="transmembrane region" description="Helical" evidence="2">
    <location>
        <begin position="123"/>
        <end position="145"/>
    </location>
</feature>
<accession>A0AA39R6F5</accession>
<evidence type="ECO:0000313" key="3">
    <source>
        <dbReference type="EMBL" id="KAK0514670.1"/>
    </source>
</evidence>
<feature type="transmembrane region" description="Helical" evidence="2">
    <location>
        <begin position="92"/>
        <end position="111"/>
    </location>
</feature>
<proteinExistence type="predicted"/>
<feature type="region of interest" description="Disordered" evidence="1">
    <location>
        <begin position="200"/>
        <end position="238"/>
    </location>
</feature>
<feature type="transmembrane region" description="Helical" evidence="2">
    <location>
        <begin position="43"/>
        <end position="61"/>
    </location>
</feature>
<dbReference type="AlphaFoldDB" id="A0AA39R6F5"/>
<name>A0AA39R6F5_9LECA</name>
<keyword evidence="2" id="KW-0472">Membrane</keyword>
<keyword evidence="2" id="KW-1133">Transmembrane helix</keyword>
<dbReference type="EMBL" id="JAFEKC020000005">
    <property type="protein sequence ID" value="KAK0514670.1"/>
    <property type="molecule type" value="Genomic_DNA"/>
</dbReference>
<feature type="compositionally biased region" description="Acidic residues" evidence="1">
    <location>
        <begin position="200"/>
        <end position="227"/>
    </location>
</feature>
<keyword evidence="2" id="KW-0812">Transmembrane</keyword>
<evidence type="ECO:0000313" key="4">
    <source>
        <dbReference type="Proteomes" id="UP001166286"/>
    </source>
</evidence>
<comment type="caution">
    <text evidence="3">The sequence shown here is derived from an EMBL/GenBank/DDBJ whole genome shotgun (WGS) entry which is preliminary data.</text>
</comment>
<protein>
    <submittedName>
        <fullName evidence="3">Uncharacterized protein</fullName>
    </submittedName>
</protein>
<organism evidence="3 4">
    <name type="scientific">Cladonia borealis</name>
    <dbReference type="NCBI Taxonomy" id="184061"/>
    <lineage>
        <taxon>Eukaryota</taxon>
        <taxon>Fungi</taxon>
        <taxon>Dikarya</taxon>
        <taxon>Ascomycota</taxon>
        <taxon>Pezizomycotina</taxon>
        <taxon>Lecanoromycetes</taxon>
        <taxon>OSLEUM clade</taxon>
        <taxon>Lecanoromycetidae</taxon>
        <taxon>Lecanorales</taxon>
        <taxon>Lecanorineae</taxon>
        <taxon>Cladoniaceae</taxon>
        <taxon>Cladonia</taxon>
    </lineage>
</organism>
<sequence length="279" mass="31746">MNMTLLLTVLPSCWRYFDAVFPSTSARLHHWLYFLSDANLNTLDHYSLILTFLPLYLFLLARANELYPEWRWPPTPNPPALEAVGKALFKWFLLYQAIDILSVFAVVITTPGSLAKFIVALDLWFDLILTCTAKLSLCILVQGLADRMLYSLSVRGAPPNFTDYARLCKAVLRLYFWGMVAAVVPGSRADAFAGAHFREDELEESDREGELDSEEDFEEDDGEEAYNDNDWGNHWAPVDEAPVDVTPVIVEGFYGEQSYEDDEISLEEWGNDAGMHQLR</sequence>
<evidence type="ECO:0000256" key="2">
    <source>
        <dbReference type="SAM" id="Phobius"/>
    </source>
</evidence>
<gene>
    <name evidence="3" type="ORF">JMJ35_003287</name>
</gene>
<keyword evidence="4" id="KW-1185">Reference proteome</keyword>